<organism evidence="6 7">
    <name type="scientific">Anaeromyxobacter oryzae</name>
    <dbReference type="NCBI Taxonomy" id="2918170"/>
    <lineage>
        <taxon>Bacteria</taxon>
        <taxon>Pseudomonadati</taxon>
        <taxon>Myxococcota</taxon>
        <taxon>Myxococcia</taxon>
        <taxon>Myxococcales</taxon>
        <taxon>Cystobacterineae</taxon>
        <taxon>Anaeromyxobacteraceae</taxon>
        <taxon>Anaeromyxobacter</taxon>
    </lineage>
</organism>
<evidence type="ECO:0000259" key="5">
    <source>
        <dbReference type="PROSITE" id="PS50949"/>
    </source>
</evidence>
<dbReference type="InterPro" id="IPR000524">
    <property type="entry name" value="Tscrpt_reg_HTH_GntR"/>
</dbReference>
<evidence type="ECO:0000256" key="3">
    <source>
        <dbReference type="ARBA" id="ARBA00023125"/>
    </source>
</evidence>
<dbReference type="InterPro" id="IPR036388">
    <property type="entry name" value="WH-like_DNA-bd_sf"/>
</dbReference>
<sequence>MLEEGIHSGRWKSGDRLPSEAELVRQFGASRITVGRAVRDLQVAGLVERRAGSGTFVKGARDPAALSFGMLVPDLGETEIFEPIWQGIASSPLARAHALVWGSSAGSKEEQAWGICRQYIERRVSGVFFAPLELTPAKDEMNRRITRALDEAGIPIVLLDRPAAPYPDRGHHDLVGIDNRRAGHVVTDHLVRLGARRIAFVGLRNAAATVDAREAGYREALHARGLPCDTSLVHRLDPTDVAQVRALLDADHPDAIVAANDWTAARLMHALLALGIAVPRDVRLVGIDDVPWAPLLPVPLTTFRQPTRQIGAAALAAMLDRVARADLPTRDILLHGSLVVRASCGAPPGGASVSGA</sequence>
<evidence type="ECO:0000313" key="7">
    <source>
        <dbReference type="Proteomes" id="UP001162891"/>
    </source>
</evidence>
<protein>
    <recommendedName>
        <fullName evidence="5">HTH gntR-type domain-containing protein</fullName>
    </recommendedName>
</protein>
<evidence type="ECO:0000256" key="2">
    <source>
        <dbReference type="ARBA" id="ARBA00023015"/>
    </source>
</evidence>
<dbReference type="CDD" id="cd06267">
    <property type="entry name" value="PBP1_LacI_sugar_binding-like"/>
    <property type="match status" value="1"/>
</dbReference>
<keyword evidence="7" id="KW-1185">Reference proteome</keyword>
<dbReference type="Pfam" id="PF00392">
    <property type="entry name" value="GntR"/>
    <property type="match status" value="1"/>
</dbReference>
<proteinExistence type="predicted"/>
<gene>
    <name evidence="6" type="ORF">AMOR_45420</name>
</gene>
<dbReference type="PANTHER" id="PTHR30146:SF148">
    <property type="entry name" value="HTH-TYPE TRANSCRIPTIONAL REPRESSOR PURR-RELATED"/>
    <property type="match status" value="1"/>
</dbReference>
<dbReference type="Proteomes" id="UP001162891">
    <property type="component" value="Chromosome"/>
</dbReference>
<reference evidence="7" key="1">
    <citation type="journal article" date="2022" name="Int. J. Syst. Evol. Microbiol.">
        <title>Anaeromyxobacter oryzae sp. nov., Anaeromyxobacter diazotrophicus sp. nov. and Anaeromyxobacter paludicola sp. nov., isolated from paddy soils.</title>
        <authorList>
            <person name="Itoh H."/>
            <person name="Xu Z."/>
            <person name="Mise K."/>
            <person name="Masuda Y."/>
            <person name="Ushijima N."/>
            <person name="Hayakawa C."/>
            <person name="Shiratori Y."/>
            <person name="Senoo K."/>
        </authorList>
    </citation>
    <scope>NUCLEOTIDE SEQUENCE [LARGE SCALE GENOMIC DNA]</scope>
    <source>
        <strain evidence="7">Red232</strain>
    </source>
</reference>
<keyword evidence="2" id="KW-0805">Transcription regulation</keyword>
<dbReference type="Pfam" id="PF13377">
    <property type="entry name" value="Peripla_BP_3"/>
    <property type="match status" value="1"/>
</dbReference>
<dbReference type="Gene3D" id="3.40.50.2300">
    <property type="match status" value="2"/>
</dbReference>
<dbReference type="InterPro" id="IPR028082">
    <property type="entry name" value="Peripla_BP_I"/>
</dbReference>
<dbReference type="InterPro" id="IPR046335">
    <property type="entry name" value="LacI/GalR-like_sensor"/>
</dbReference>
<feature type="domain" description="HTH gntR-type" evidence="5">
    <location>
        <begin position="1"/>
        <end position="60"/>
    </location>
</feature>
<evidence type="ECO:0000256" key="4">
    <source>
        <dbReference type="ARBA" id="ARBA00023163"/>
    </source>
</evidence>
<evidence type="ECO:0000313" key="6">
    <source>
        <dbReference type="EMBL" id="BDG05546.1"/>
    </source>
</evidence>
<dbReference type="CDD" id="cd07377">
    <property type="entry name" value="WHTH_GntR"/>
    <property type="match status" value="1"/>
</dbReference>
<name>A0ABN6MX80_9BACT</name>
<dbReference type="PROSITE" id="PS50949">
    <property type="entry name" value="HTH_GNTR"/>
    <property type="match status" value="1"/>
</dbReference>
<dbReference type="PRINTS" id="PR00035">
    <property type="entry name" value="HTHGNTR"/>
</dbReference>
<dbReference type="SMART" id="SM00345">
    <property type="entry name" value="HTH_GNTR"/>
    <property type="match status" value="1"/>
</dbReference>
<dbReference type="SUPFAM" id="SSF46785">
    <property type="entry name" value="Winged helix' DNA-binding domain"/>
    <property type="match status" value="1"/>
</dbReference>
<keyword evidence="3" id="KW-0238">DNA-binding</keyword>
<dbReference type="Gene3D" id="1.10.10.10">
    <property type="entry name" value="Winged helix-like DNA-binding domain superfamily/Winged helix DNA-binding domain"/>
    <property type="match status" value="1"/>
</dbReference>
<dbReference type="InterPro" id="IPR036390">
    <property type="entry name" value="WH_DNA-bd_sf"/>
</dbReference>
<keyword evidence="1" id="KW-0678">Repressor</keyword>
<accession>A0ABN6MX80</accession>
<evidence type="ECO:0000256" key="1">
    <source>
        <dbReference type="ARBA" id="ARBA00022491"/>
    </source>
</evidence>
<keyword evidence="4" id="KW-0804">Transcription</keyword>
<dbReference type="EMBL" id="AP025591">
    <property type="protein sequence ID" value="BDG05546.1"/>
    <property type="molecule type" value="Genomic_DNA"/>
</dbReference>
<dbReference type="PANTHER" id="PTHR30146">
    <property type="entry name" value="LACI-RELATED TRANSCRIPTIONAL REPRESSOR"/>
    <property type="match status" value="1"/>
</dbReference>
<dbReference type="SUPFAM" id="SSF53822">
    <property type="entry name" value="Periplasmic binding protein-like I"/>
    <property type="match status" value="1"/>
</dbReference>